<keyword evidence="2" id="KW-0067">ATP-binding</keyword>
<keyword evidence="5" id="KW-1185">Reference proteome</keyword>
<dbReference type="SUPFAM" id="SSF52540">
    <property type="entry name" value="P-loop containing nucleoside triphosphate hydrolases"/>
    <property type="match status" value="1"/>
</dbReference>
<evidence type="ECO:0000256" key="1">
    <source>
        <dbReference type="ARBA" id="ARBA00022741"/>
    </source>
</evidence>
<protein>
    <recommendedName>
        <fullName evidence="3">ClpA/ClpB AAA lid domain-containing protein</fullName>
    </recommendedName>
</protein>
<dbReference type="Pfam" id="PF17871">
    <property type="entry name" value="AAA_lid_9"/>
    <property type="match status" value="1"/>
</dbReference>
<dbReference type="Proteomes" id="UP000054279">
    <property type="component" value="Unassembled WGS sequence"/>
</dbReference>
<dbReference type="HOGENOM" id="CLU_1922203_0_0_1"/>
<evidence type="ECO:0000259" key="3">
    <source>
        <dbReference type="Pfam" id="PF17871"/>
    </source>
</evidence>
<organism evidence="4 5">
    <name type="scientific">Sphaerobolus stellatus (strain SS14)</name>
    <dbReference type="NCBI Taxonomy" id="990650"/>
    <lineage>
        <taxon>Eukaryota</taxon>
        <taxon>Fungi</taxon>
        <taxon>Dikarya</taxon>
        <taxon>Basidiomycota</taxon>
        <taxon>Agaricomycotina</taxon>
        <taxon>Agaricomycetes</taxon>
        <taxon>Phallomycetidae</taxon>
        <taxon>Geastrales</taxon>
        <taxon>Sphaerobolaceae</taxon>
        <taxon>Sphaerobolus</taxon>
    </lineage>
</organism>
<proteinExistence type="predicted"/>
<dbReference type="InterPro" id="IPR041546">
    <property type="entry name" value="ClpA/ClpB_AAA_lid"/>
</dbReference>
<dbReference type="AlphaFoldDB" id="A0A0C9VKP6"/>
<accession>A0A0C9VKP6</accession>
<name>A0A0C9VKP6_SPHS4</name>
<evidence type="ECO:0000313" key="5">
    <source>
        <dbReference type="Proteomes" id="UP000054279"/>
    </source>
</evidence>
<evidence type="ECO:0000256" key="2">
    <source>
        <dbReference type="ARBA" id="ARBA00022840"/>
    </source>
</evidence>
<dbReference type="EMBL" id="KN837163">
    <property type="protein sequence ID" value="KIJ38076.1"/>
    <property type="molecule type" value="Genomic_DNA"/>
</dbReference>
<feature type="non-terminal residue" evidence="4">
    <location>
        <position position="132"/>
    </location>
</feature>
<evidence type="ECO:0000313" key="4">
    <source>
        <dbReference type="EMBL" id="KIJ38076.1"/>
    </source>
</evidence>
<keyword evidence="1" id="KW-0547">Nucleotide-binding</keyword>
<gene>
    <name evidence="4" type="ORF">M422DRAFT_259224</name>
</gene>
<dbReference type="Gene3D" id="3.40.50.300">
    <property type="entry name" value="P-loop containing nucleotide triphosphate hydrolases"/>
    <property type="match status" value="2"/>
</dbReference>
<dbReference type="InterPro" id="IPR027417">
    <property type="entry name" value="P-loop_NTPase"/>
</dbReference>
<feature type="domain" description="ClpA/ClpB AAA lid" evidence="3">
    <location>
        <begin position="4"/>
        <end position="48"/>
    </location>
</feature>
<sequence>AVCAPRYISDRFLPDRAIDLVDEAASALRLAQESKPDELEKLNRERRGEVERLLSEKKIESQKLNDVWQAAKGARLLEVQDTKRKLEEAKHDPNVAQREGHFDTASRLRYSVIPELEAKLPKDDTPPARGAS</sequence>
<dbReference type="GO" id="GO:0005524">
    <property type="term" value="F:ATP binding"/>
    <property type="evidence" value="ECO:0007669"/>
    <property type="project" value="UniProtKB-KW"/>
</dbReference>
<dbReference type="OrthoDB" id="5876268at2759"/>
<reference evidence="4 5" key="1">
    <citation type="submission" date="2014-06" db="EMBL/GenBank/DDBJ databases">
        <title>Evolutionary Origins and Diversification of the Mycorrhizal Mutualists.</title>
        <authorList>
            <consortium name="DOE Joint Genome Institute"/>
            <consortium name="Mycorrhizal Genomics Consortium"/>
            <person name="Kohler A."/>
            <person name="Kuo A."/>
            <person name="Nagy L.G."/>
            <person name="Floudas D."/>
            <person name="Copeland A."/>
            <person name="Barry K.W."/>
            <person name="Cichocki N."/>
            <person name="Veneault-Fourrey C."/>
            <person name="LaButti K."/>
            <person name="Lindquist E.A."/>
            <person name="Lipzen A."/>
            <person name="Lundell T."/>
            <person name="Morin E."/>
            <person name="Murat C."/>
            <person name="Riley R."/>
            <person name="Ohm R."/>
            <person name="Sun H."/>
            <person name="Tunlid A."/>
            <person name="Henrissat B."/>
            <person name="Grigoriev I.V."/>
            <person name="Hibbett D.S."/>
            <person name="Martin F."/>
        </authorList>
    </citation>
    <scope>NUCLEOTIDE SEQUENCE [LARGE SCALE GENOMIC DNA]</scope>
    <source>
        <strain evidence="4 5">SS14</strain>
    </source>
</reference>